<evidence type="ECO:0000256" key="3">
    <source>
        <dbReference type="ARBA" id="ARBA00023315"/>
    </source>
</evidence>
<comment type="catalytic activity">
    <reaction evidence="4">
        <text>a 2-deoxystreptamine antibiotic + acetyl-CoA = an N(3)-acetyl-2-deoxystreptamine antibiotic + CoA + H(+)</text>
        <dbReference type="Rhea" id="RHEA:12665"/>
        <dbReference type="ChEBI" id="CHEBI:15378"/>
        <dbReference type="ChEBI" id="CHEBI:57287"/>
        <dbReference type="ChEBI" id="CHEBI:57288"/>
        <dbReference type="ChEBI" id="CHEBI:57921"/>
        <dbReference type="ChEBI" id="CHEBI:77452"/>
        <dbReference type="EC" id="2.3.1.81"/>
    </reaction>
</comment>
<evidence type="ECO:0000313" key="5">
    <source>
        <dbReference type="EMBL" id="MSS56425.1"/>
    </source>
</evidence>
<keyword evidence="2 4" id="KW-0808">Transferase</keyword>
<gene>
    <name evidence="5" type="ORF">FYJ55_05830</name>
</gene>
<evidence type="ECO:0000256" key="4">
    <source>
        <dbReference type="RuleBase" id="RU365031"/>
    </source>
</evidence>
<dbReference type="PANTHER" id="PTHR11104">
    <property type="entry name" value="AMINOGLYCOSIDE N3-ACETYLTRANSFERASE"/>
    <property type="match status" value="1"/>
</dbReference>
<dbReference type="GeneID" id="93158810"/>
<comment type="caution">
    <text evidence="5">The sequence shown here is derived from an EMBL/GenBank/DDBJ whole genome shotgun (WGS) entry which is preliminary data.</text>
</comment>
<proteinExistence type="inferred from homology"/>
<dbReference type="InterPro" id="IPR028345">
    <property type="entry name" value="Antibiotic_NAT-like"/>
</dbReference>
<evidence type="ECO:0000256" key="1">
    <source>
        <dbReference type="ARBA" id="ARBA00006383"/>
    </source>
</evidence>
<dbReference type="SUPFAM" id="SSF110710">
    <property type="entry name" value="TTHA0583/YokD-like"/>
    <property type="match status" value="1"/>
</dbReference>
<reference evidence="5 6" key="1">
    <citation type="submission" date="2019-08" db="EMBL/GenBank/DDBJ databases">
        <title>In-depth cultivation of the pig gut microbiome towards novel bacterial diversity and tailored functional studies.</title>
        <authorList>
            <person name="Wylensek D."/>
            <person name="Hitch T.C.A."/>
            <person name="Clavel T."/>
        </authorList>
    </citation>
    <scope>NUCLEOTIDE SEQUENCE [LARGE SCALE GENOMIC DNA]</scope>
    <source>
        <strain evidence="5 6">LKV-472-APC-3</strain>
    </source>
</reference>
<dbReference type="EC" id="2.3.1.-" evidence="4"/>
<dbReference type="RefSeq" id="WP_154556049.1">
    <property type="nucleotide sequence ID" value="NZ_VUMR01000026.1"/>
</dbReference>
<name>A0A6N7V1Z5_9FIRM</name>
<dbReference type="GO" id="GO:0046677">
    <property type="term" value="P:response to antibiotic"/>
    <property type="evidence" value="ECO:0007669"/>
    <property type="project" value="UniProtKB-KW"/>
</dbReference>
<keyword evidence="6" id="KW-1185">Reference proteome</keyword>
<accession>A0A6N7V1Z5</accession>
<dbReference type="Pfam" id="PF02522">
    <property type="entry name" value="Antibiotic_NAT"/>
    <property type="match status" value="1"/>
</dbReference>
<keyword evidence="3 4" id="KW-0012">Acyltransferase</keyword>
<dbReference type="Proteomes" id="UP000434241">
    <property type="component" value="Unassembled WGS sequence"/>
</dbReference>
<organism evidence="5 6">
    <name type="scientific">Holdemanella porci</name>
    <dbReference type="NCBI Taxonomy" id="2652276"/>
    <lineage>
        <taxon>Bacteria</taxon>
        <taxon>Bacillati</taxon>
        <taxon>Bacillota</taxon>
        <taxon>Erysipelotrichia</taxon>
        <taxon>Erysipelotrichales</taxon>
        <taxon>Erysipelotrichaceae</taxon>
        <taxon>Holdemanella</taxon>
    </lineage>
</organism>
<dbReference type="AlphaFoldDB" id="A0A6N7V1Z5"/>
<dbReference type="GO" id="GO:0046353">
    <property type="term" value="F:aminoglycoside 3-N-acetyltransferase activity"/>
    <property type="evidence" value="ECO:0007669"/>
    <property type="project" value="UniProtKB-EC"/>
</dbReference>
<evidence type="ECO:0000313" key="6">
    <source>
        <dbReference type="Proteomes" id="UP000434241"/>
    </source>
</evidence>
<dbReference type="InterPro" id="IPR003679">
    <property type="entry name" value="Amioglycoside_AcTrfase"/>
</dbReference>
<comment type="similarity">
    <text evidence="1 4">Belongs to the antibiotic N-acetyltransferase family.</text>
</comment>
<evidence type="ECO:0000256" key="2">
    <source>
        <dbReference type="ARBA" id="ARBA00022679"/>
    </source>
</evidence>
<sequence length="237" mass="27195">MEIYTKEDFKQIFIDLGIEKGSKILLEADLSRYSGLVGNYQMLIETLQELIGDTGLLCMPCFSYSCLDPACTDMIYPFEKWKEVRENLPGYHVMYTPSEIYQECTNLFLHYKDVYRSNHPVYSFAYWGCFDENLLKVDVNDALSFKGSLSFLHEKKACNLLIGVSPEKSLMVRALSNEYQLGKTVVQRAFLHSKRQLTKSFLVQIVDDDLSRDLLDGLTVLQSDSSLDAIFVLRKGE</sequence>
<keyword evidence="4" id="KW-0046">Antibiotic resistance</keyword>
<protein>
    <recommendedName>
        <fullName evidence="4">Aminoglycoside N(3)-acetyltransferase</fullName>
        <ecNumber evidence="4">2.3.1.-</ecNumber>
    </recommendedName>
</protein>
<dbReference type="PANTHER" id="PTHR11104:SF0">
    <property type="entry name" value="SPBETA PROPHAGE-DERIVED AMINOGLYCOSIDE N(3')-ACETYLTRANSFERASE-LIKE PROTEIN YOKD"/>
    <property type="match status" value="1"/>
</dbReference>
<dbReference type="EMBL" id="VUMR01000026">
    <property type="protein sequence ID" value="MSS56425.1"/>
    <property type="molecule type" value="Genomic_DNA"/>
</dbReference>